<comment type="caution">
    <text evidence="2">The sequence shown here is derived from an EMBL/GenBank/DDBJ whole genome shotgun (WGS) entry which is preliminary data.</text>
</comment>
<feature type="compositionally biased region" description="Basic and acidic residues" evidence="1">
    <location>
        <begin position="30"/>
        <end position="43"/>
    </location>
</feature>
<dbReference type="AlphaFoldDB" id="A0A9J5ZBM3"/>
<proteinExistence type="predicted"/>
<accession>A0A9J5ZBM3</accession>
<reference evidence="2 3" key="1">
    <citation type="submission" date="2020-09" db="EMBL/GenBank/DDBJ databases">
        <title>De no assembly of potato wild relative species, Solanum commersonii.</title>
        <authorList>
            <person name="Cho K."/>
        </authorList>
    </citation>
    <scope>NUCLEOTIDE SEQUENCE [LARGE SCALE GENOMIC DNA]</scope>
    <source>
        <strain evidence="2">LZ3.2</strain>
        <tissue evidence="2">Leaf</tissue>
    </source>
</reference>
<evidence type="ECO:0000256" key="1">
    <source>
        <dbReference type="SAM" id="MobiDB-lite"/>
    </source>
</evidence>
<feature type="region of interest" description="Disordered" evidence="1">
    <location>
        <begin position="17"/>
        <end position="43"/>
    </location>
</feature>
<sequence length="110" mass="12692">MLQTDQSNAKIEAKIQENNNNIYNTSSASCDHETETRRDHKSISEGNNASIFWYQVTIHRRNHSQEAENSHIKRGIKGFVKFQRLSKLLVPKADIGVQSWSAKRLNLGYY</sequence>
<name>A0A9J5ZBM3_SOLCO</name>
<dbReference type="Proteomes" id="UP000824120">
    <property type="component" value="Chromosome 4"/>
</dbReference>
<keyword evidence="3" id="KW-1185">Reference proteome</keyword>
<evidence type="ECO:0000313" key="2">
    <source>
        <dbReference type="EMBL" id="KAG5610379.1"/>
    </source>
</evidence>
<dbReference type="OrthoDB" id="777875at2759"/>
<evidence type="ECO:0000313" key="3">
    <source>
        <dbReference type="Proteomes" id="UP000824120"/>
    </source>
</evidence>
<gene>
    <name evidence="2" type="ORF">H5410_021660</name>
</gene>
<feature type="compositionally biased region" description="Polar residues" evidence="1">
    <location>
        <begin position="17"/>
        <end position="29"/>
    </location>
</feature>
<dbReference type="EMBL" id="JACXVP010000004">
    <property type="protein sequence ID" value="KAG5610379.1"/>
    <property type="molecule type" value="Genomic_DNA"/>
</dbReference>
<organism evidence="2 3">
    <name type="scientific">Solanum commersonii</name>
    <name type="common">Commerson's wild potato</name>
    <name type="synonym">Commerson's nightshade</name>
    <dbReference type="NCBI Taxonomy" id="4109"/>
    <lineage>
        <taxon>Eukaryota</taxon>
        <taxon>Viridiplantae</taxon>
        <taxon>Streptophyta</taxon>
        <taxon>Embryophyta</taxon>
        <taxon>Tracheophyta</taxon>
        <taxon>Spermatophyta</taxon>
        <taxon>Magnoliopsida</taxon>
        <taxon>eudicotyledons</taxon>
        <taxon>Gunneridae</taxon>
        <taxon>Pentapetalae</taxon>
        <taxon>asterids</taxon>
        <taxon>lamiids</taxon>
        <taxon>Solanales</taxon>
        <taxon>Solanaceae</taxon>
        <taxon>Solanoideae</taxon>
        <taxon>Solaneae</taxon>
        <taxon>Solanum</taxon>
    </lineage>
</organism>
<protein>
    <submittedName>
        <fullName evidence="2">Uncharacterized protein</fullName>
    </submittedName>
</protein>